<organism evidence="1 2">
    <name type="scientific">Elysia crispata</name>
    <name type="common">lettuce slug</name>
    <dbReference type="NCBI Taxonomy" id="231223"/>
    <lineage>
        <taxon>Eukaryota</taxon>
        <taxon>Metazoa</taxon>
        <taxon>Spiralia</taxon>
        <taxon>Lophotrochozoa</taxon>
        <taxon>Mollusca</taxon>
        <taxon>Gastropoda</taxon>
        <taxon>Heterobranchia</taxon>
        <taxon>Euthyneura</taxon>
        <taxon>Panpulmonata</taxon>
        <taxon>Sacoglossa</taxon>
        <taxon>Placobranchoidea</taxon>
        <taxon>Plakobranchidae</taxon>
        <taxon>Elysia</taxon>
    </lineage>
</organism>
<evidence type="ECO:0000313" key="1">
    <source>
        <dbReference type="EMBL" id="KAK3733316.1"/>
    </source>
</evidence>
<proteinExistence type="predicted"/>
<dbReference type="Proteomes" id="UP001283361">
    <property type="component" value="Unassembled WGS sequence"/>
</dbReference>
<dbReference type="AlphaFoldDB" id="A0AAE1CSW0"/>
<accession>A0AAE1CSW0</accession>
<evidence type="ECO:0000313" key="2">
    <source>
        <dbReference type="Proteomes" id="UP001283361"/>
    </source>
</evidence>
<name>A0AAE1CSW0_9GAST</name>
<comment type="caution">
    <text evidence="1">The sequence shown here is derived from an EMBL/GenBank/DDBJ whole genome shotgun (WGS) entry which is preliminary data.</text>
</comment>
<reference evidence="1" key="1">
    <citation type="journal article" date="2023" name="G3 (Bethesda)">
        <title>A reference genome for the long-term kleptoplast-retaining sea slug Elysia crispata morphotype clarki.</title>
        <authorList>
            <person name="Eastman K.E."/>
            <person name="Pendleton A.L."/>
            <person name="Shaikh M.A."/>
            <person name="Suttiyut T."/>
            <person name="Ogas R."/>
            <person name="Tomko P."/>
            <person name="Gavelis G."/>
            <person name="Widhalm J.R."/>
            <person name="Wisecaver J.H."/>
        </authorList>
    </citation>
    <scope>NUCLEOTIDE SEQUENCE</scope>
    <source>
        <strain evidence="1">ECLA1</strain>
    </source>
</reference>
<sequence>MSGLSWTFDQLSCDLLQFIPVVRRLINCRISQLTCHTASKIFSQSGTEEETGPQWVTELRKIEIGAQKEFQL</sequence>
<gene>
    <name evidence="1" type="ORF">RRG08_037108</name>
</gene>
<dbReference type="EMBL" id="JAWDGP010006903">
    <property type="protein sequence ID" value="KAK3733316.1"/>
    <property type="molecule type" value="Genomic_DNA"/>
</dbReference>
<keyword evidence="2" id="KW-1185">Reference proteome</keyword>
<protein>
    <submittedName>
        <fullName evidence="1">Uncharacterized protein</fullName>
    </submittedName>
</protein>